<dbReference type="SUPFAM" id="SSF52540">
    <property type="entry name" value="P-loop containing nucleoside triphosphate hydrolases"/>
    <property type="match status" value="1"/>
</dbReference>
<evidence type="ECO:0000256" key="4">
    <source>
        <dbReference type="PIRSR" id="PIRSR606689-1"/>
    </source>
</evidence>
<feature type="binding site" evidence="4">
    <location>
        <position position="66"/>
    </location>
    <ligand>
        <name>GTP</name>
        <dbReference type="ChEBI" id="CHEBI:37565"/>
    </ligand>
</feature>
<dbReference type="GO" id="GO:0005525">
    <property type="term" value="F:GTP binding"/>
    <property type="evidence" value="ECO:0007669"/>
    <property type="project" value="UniProtKB-KW"/>
</dbReference>
<dbReference type="FunFam" id="3.40.50.300:FF:000412">
    <property type="entry name" value="ADP-ribosylation factor 1"/>
    <property type="match status" value="1"/>
</dbReference>
<dbReference type="AlphaFoldDB" id="A0A6A7GAR2"/>
<dbReference type="Gene3D" id="3.40.50.300">
    <property type="entry name" value="P-loop containing nucleotide triphosphate hydrolases"/>
    <property type="match status" value="1"/>
</dbReference>
<name>A0A6A7GAR2_9CRUS</name>
<dbReference type="NCBIfam" id="TIGR00231">
    <property type="entry name" value="small_GTP"/>
    <property type="match status" value="1"/>
</dbReference>
<feature type="binding site" evidence="4">
    <location>
        <begin position="122"/>
        <end position="125"/>
    </location>
    <ligand>
        <name>GTP</name>
        <dbReference type="ChEBI" id="CHEBI:37565"/>
    </ligand>
</feature>
<dbReference type="GO" id="GO:0030010">
    <property type="term" value="P:establishment of cell polarity"/>
    <property type="evidence" value="ECO:0007669"/>
    <property type="project" value="UniProtKB-ARBA"/>
</dbReference>
<dbReference type="GO" id="GO:0051649">
    <property type="term" value="P:establishment of localization in cell"/>
    <property type="evidence" value="ECO:0007669"/>
    <property type="project" value="UniProtKB-ARBA"/>
</dbReference>
<dbReference type="PROSITE" id="PS51417">
    <property type="entry name" value="ARF"/>
    <property type="match status" value="1"/>
</dbReference>
<evidence type="ECO:0000256" key="1">
    <source>
        <dbReference type="ARBA" id="ARBA00010290"/>
    </source>
</evidence>
<dbReference type="PRINTS" id="PR00328">
    <property type="entry name" value="SAR1GTPBP"/>
</dbReference>
<organism evidence="7">
    <name type="scientific">Hirondellea gigas</name>
    <dbReference type="NCBI Taxonomy" id="1518452"/>
    <lineage>
        <taxon>Eukaryota</taxon>
        <taxon>Metazoa</taxon>
        <taxon>Ecdysozoa</taxon>
        <taxon>Arthropoda</taxon>
        <taxon>Crustacea</taxon>
        <taxon>Multicrustacea</taxon>
        <taxon>Malacostraca</taxon>
        <taxon>Eumalacostraca</taxon>
        <taxon>Peracarida</taxon>
        <taxon>Amphipoda</taxon>
        <taxon>Amphilochidea</taxon>
        <taxon>Lysianassida</taxon>
        <taxon>Lysianassidira</taxon>
        <taxon>Lysianassoidea</taxon>
        <taxon>Lysianassidae</taxon>
        <taxon>Hirondellea</taxon>
    </lineage>
</organism>
<feature type="binding site" evidence="5">
    <location>
        <position position="27"/>
    </location>
    <ligand>
        <name>Mg(2+)</name>
        <dbReference type="ChEBI" id="CHEBI:18420"/>
    </ligand>
</feature>
<dbReference type="InterPro" id="IPR027417">
    <property type="entry name" value="P-loop_NTPase"/>
</dbReference>
<keyword evidence="2 4" id="KW-0547">Nucleotide-binding</keyword>
<dbReference type="Pfam" id="PF00025">
    <property type="entry name" value="Arf"/>
    <property type="match status" value="1"/>
</dbReference>
<sequence length="175" mass="19779">MGGFLSFFKRKSRIRVLLLGLDSAGKTTILYHLKHGKATNTVPTIGFNVETIKYKKIEMNIWDVGGQDRLRPLWRHYYSGTSGVVFVIDSSDKSRMDKARDELHLLMHEEELERACVLALANKQDLPGACSPEEVSELMEMDQISHLHQTLPAVAKTGEGINEAMDWLMANMKAF</sequence>
<protein>
    <submittedName>
        <fullName evidence="7">ADP-ribosylation factor 6</fullName>
    </submittedName>
</protein>
<dbReference type="GO" id="GO:0003924">
    <property type="term" value="F:GTPase activity"/>
    <property type="evidence" value="ECO:0007669"/>
    <property type="project" value="InterPro"/>
</dbReference>
<feature type="binding site" evidence="4">
    <location>
        <begin position="20"/>
        <end position="27"/>
    </location>
    <ligand>
        <name>GTP</name>
        <dbReference type="ChEBI" id="CHEBI:37565"/>
    </ligand>
</feature>
<keyword evidence="3 4" id="KW-0342">GTP-binding</keyword>
<keyword evidence="5" id="KW-0460">Magnesium</keyword>
<dbReference type="SMART" id="SM00177">
    <property type="entry name" value="ARF"/>
    <property type="match status" value="1"/>
</dbReference>
<dbReference type="InterPro" id="IPR006689">
    <property type="entry name" value="Small_GTPase_ARF/SAR"/>
</dbReference>
<dbReference type="SMART" id="SM00175">
    <property type="entry name" value="RAB"/>
    <property type="match status" value="1"/>
</dbReference>
<dbReference type="GO" id="GO:0016192">
    <property type="term" value="P:vesicle-mediated transport"/>
    <property type="evidence" value="ECO:0007669"/>
    <property type="project" value="UniProtKB-ARBA"/>
</dbReference>
<comment type="similarity">
    <text evidence="1 6">Belongs to the small GTPase superfamily. Arf family.</text>
</comment>
<reference evidence="7" key="1">
    <citation type="submission" date="2017-11" db="EMBL/GenBank/DDBJ databases">
        <title>The sensing device of the deep-sea amphipod.</title>
        <authorList>
            <person name="Kobayashi H."/>
            <person name="Nagahama T."/>
            <person name="Arai W."/>
            <person name="Sasagawa Y."/>
            <person name="Umeda M."/>
            <person name="Hayashi T."/>
            <person name="Nikaido I."/>
            <person name="Watanabe H."/>
            <person name="Oguri K."/>
            <person name="Kitazato H."/>
            <person name="Fujioka K."/>
            <person name="Kido Y."/>
            <person name="Takami H."/>
        </authorList>
    </citation>
    <scope>NUCLEOTIDE SEQUENCE</scope>
    <source>
        <tissue evidence="7">Whole body</tissue>
    </source>
</reference>
<feature type="binding site" evidence="5">
    <location>
        <position position="44"/>
    </location>
    <ligand>
        <name>Mg(2+)</name>
        <dbReference type="ChEBI" id="CHEBI:18420"/>
    </ligand>
</feature>
<evidence type="ECO:0000313" key="7">
    <source>
        <dbReference type="EMBL" id="LAC28357.1"/>
    </source>
</evidence>
<dbReference type="GO" id="GO:0046872">
    <property type="term" value="F:metal ion binding"/>
    <property type="evidence" value="ECO:0007669"/>
    <property type="project" value="UniProtKB-KW"/>
</dbReference>
<proteinExistence type="evidence at transcript level"/>
<evidence type="ECO:0000256" key="2">
    <source>
        <dbReference type="ARBA" id="ARBA00022741"/>
    </source>
</evidence>
<dbReference type="InterPro" id="IPR024156">
    <property type="entry name" value="Small_GTPase_ARF"/>
</dbReference>
<dbReference type="EMBL" id="IACT01009247">
    <property type="protein sequence ID" value="LAC28357.1"/>
    <property type="molecule type" value="mRNA"/>
</dbReference>
<keyword evidence="5" id="KW-0479">Metal-binding</keyword>
<dbReference type="SMART" id="SM00178">
    <property type="entry name" value="SAR"/>
    <property type="match status" value="1"/>
</dbReference>
<dbReference type="InterPro" id="IPR005225">
    <property type="entry name" value="Small_GTP-bd"/>
</dbReference>
<evidence type="ECO:0000256" key="5">
    <source>
        <dbReference type="PIRSR" id="PIRSR606689-2"/>
    </source>
</evidence>
<evidence type="ECO:0000256" key="6">
    <source>
        <dbReference type="RuleBase" id="RU003925"/>
    </source>
</evidence>
<dbReference type="PROSITE" id="PS51419">
    <property type="entry name" value="RAB"/>
    <property type="match status" value="1"/>
</dbReference>
<accession>A0A6A7GAR2</accession>
<dbReference type="CDD" id="cd00878">
    <property type="entry name" value="Arf_Arl"/>
    <property type="match status" value="1"/>
</dbReference>
<dbReference type="PANTHER" id="PTHR11711">
    <property type="entry name" value="ADP RIBOSYLATION FACTOR-RELATED"/>
    <property type="match status" value="1"/>
</dbReference>
<evidence type="ECO:0000256" key="3">
    <source>
        <dbReference type="ARBA" id="ARBA00023134"/>
    </source>
</evidence>